<gene>
    <name evidence="1" type="ORF">S06H3_25057</name>
</gene>
<proteinExistence type="predicted"/>
<sequence>QKTRKSREKIYLKEKRSNEKRGVKIGAVTFFTRAMNKVDAIKEASVKGTLDFKNFVSMLYRDYVATQYDIR</sequence>
<protein>
    <submittedName>
        <fullName evidence="1">Uncharacterized protein</fullName>
    </submittedName>
</protein>
<feature type="non-terminal residue" evidence="1">
    <location>
        <position position="71"/>
    </location>
</feature>
<dbReference type="AlphaFoldDB" id="X1NKC3"/>
<organism evidence="1">
    <name type="scientific">marine sediment metagenome</name>
    <dbReference type="NCBI Taxonomy" id="412755"/>
    <lineage>
        <taxon>unclassified sequences</taxon>
        <taxon>metagenomes</taxon>
        <taxon>ecological metagenomes</taxon>
    </lineage>
</organism>
<dbReference type="EMBL" id="BARV01014259">
    <property type="protein sequence ID" value="GAI30671.1"/>
    <property type="molecule type" value="Genomic_DNA"/>
</dbReference>
<name>X1NKC3_9ZZZZ</name>
<comment type="caution">
    <text evidence="1">The sequence shown here is derived from an EMBL/GenBank/DDBJ whole genome shotgun (WGS) entry which is preliminary data.</text>
</comment>
<feature type="non-terminal residue" evidence="1">
    <location>
        <position position="1"/>
    </location>
</feature>
<reference evidence="1" key="1">
    <citation type="journal article" date="2014" name="Front. Microbiol.">
        <title>High frequency of phylogenetically diverse reductive dehalogenase-homologous genes in deep subseafloor sedimentary metagenomes.</title>
        <authorList>
            <person name="Kawai M."/>
            <person name="Futagami T."/>
            <person name="Toyoda A."/>
            <person name="Takaki Y."/>
            <person name="Nishi S."/>
            <person name="Hori S."/>
            <person name="Arai W."/>
            <person name="Tsubouchi T."/>
            <person name="Morono Y."/>
            <person name="Uchiyama I."/>
            <person name="Ito T."/>
            <person name="Fujiyama A."/>
            <person name="Inagaki F."/>
            <person name="Takami H."/>
        </authorList>
    </citation>
    <scope>NUCLEOTIDE SEQUENCE</scope>
    <source>
        <strain evidence="1">Expedition CK06-06</strain>
    </source>
</reference>
<accession>X1NKC3</accession>
<evidence type="ECO:0000313" key="1">
    <source>
        <dbReference type="EMBL" id="GAI30671.1"/>
    </source>
</evidence>